<dbReference type="AlphaFoldDB" id="A0A2U1MLI0"/>
<protein>
    <submittedName>
        <fullName evidence="1">Uncharacterized protein</fullName>
    </submittedName>
</protein>
<dbReference type="EMBL" id="PKPP01004943">
    <property type="protein sequence ID" value="PWA62108.1"/>
    <property type="molecule type" value="Genomic_DNA"/>
</dbReference>
<name>A0A2U1MLI0_ARTAN</name>
<comment type="caution">
    <text evidence="1">The sequence shown here is derived from an EMBL/GenBank/DDBJ whole genome shotgun (WGS) entry which is preliminary data.</text>
</comment>
<dbReference type="Proteomes" id="UP000245207">
    <property type="component" value="Unassembled WGS sequence"/>
</dbReference>
<evidence type="ECO:0000313" key="2">
    <source>
        <dbReference type="Proteomes" id="UP000245207"/>
    </source>
</evidence>
<gene>
    <name evidence="1" type="ORF">CTI12_AA366880</name>
</gene>
<reference evidence="1 2" key="1">
    <citation type="journal article" date="2018" name="Mol. Plant">
        <title>The genome of Artemisia annua provides insight into the evolution of Asteraceae family and artemisinin biosynthesis.</title>
        <authorList>
            <person name="Shen Q."/>
            <person name="Zhang L."/>
            <person name="Liao Z."/>
            <person name="Wang S."/>
            <person name="Yan T."/>
            <person name="Shi P."/>
            <person name="Liu M."/>
            <person name="Fu X."/>
            <person name="Pan Q."/>
            <person name="Wang Y."/>
            <person name="Lv Z."/>
            <person name="Lu X."/>
            <person name="Zhang F."/>
            <person name="Jiang W."/>
            <person name="Ma Y."/>
            <person name="Chen M."/>
            <person name="Hao X."/>
            <person name="Li L."/>
            <person name="Tang Y."/>
            <person name="Lv G."/>
            <person name="Zhou Y."/>
            <person name="Sun X."/>
            <person name="Brodelius P.E."/>
            <person name="Rose J.K.C."/>
            <person name="Tang K."/>
        </authorList>
    </citation>
    <scope>NUCLEOTIDE SEQUENCE [LARGE SCALE GENOMIC DNA]</scope>
    <source>
        <strain evidence="2">cv. Huhao1</strain>
        <tissue evidence="1">Leaf</tissue>
    </source>
</reference>
<accession>A0A2U1MLI0</accession>
<sequence length="116" mass="12652">MATGFKTEFIMDCLRAAKVSGGLDVQKDFVLMIILGHDFRCRALSGDLAMKKKIITEFKEANDEGIAMMKSVENQLNMVKYGWGKGAMVKASETQVKTAKDAASAAGVRTLLDQES</sequence>
<organism evidence="1 2">
    <name type="scientific">Artemisia annua</name>
    <name type="common">Sweet wormwood</name>
    <dbReference type="NCBI Taxonomy" id="35608"/>
    <lineage>
        <taxon>Eukaryota</taxon>
        <taxon>Viridiplantae</taxon>
        <taxon>Streptophyta</taxon>
        <taxon>Embryophyta</taxon>
        <taxon>Tracheophyta</taxon>
        <taxon>Spermatophyta</taxon>
        <taxon>Magnoliopsida</taxon>
        <taxon>eudicotyledons</taxon>
        <taxon>Gunneridae</taxon>
        <taxon>Pentapetalae</taxon>
        <taxon>asterids</taxon>
        <taxon>campanulids</taxon>
        <taxon>Asterales</taxon>
        <taxon>Asteraceae</taxon>
        <taxon>Asteroideae</taxon>
        <taxon>Anthemideae</taxon>
        <taxon>Artemisiinae</taxon>
        <taxon>Artemisia</taxon>
    </lineage>
</organism>
<evidence type="ECO:0000313" key="1">
    <source>
        <dbReference type="EMBL" id="PWA62108.1"/>
    </source>
</evidence>
<proteinExistence type="predicted"/>
<keyword evidence="2" id="KW-1185">Reference proteome</keyword>